<evidence type="ECO:0000313" key="4">
    <source>
        <dbReference type="Proteomes" id="UP000199504"/>
    </source>
</evidence>
<keyword evidence="2" id="KW-0812">Transmembrane</keyword>
<sequence length="61" mass="6443">MAVRPIAATGSPSPASGTSAPSTFVGRVRRALDVRAPRLRLFLLVAVLLLPLVLVTTFADR</sequence>
<keyword evidence="2" id="KW-1133">Transmembrane helix</keyword>
<reference evidence="4" key="1">
    <citation type="submission" date="2016-06" db="EMBL/GenBank/DDBJ databases">
        <authorList>
            <person name="Varghese N."/>
            <person name="Submissions Spin"/>
        </authorList>
    </citation>
    <scope>NUCLEOTIDE SEQUENCE [LARGE SCALE GENOMIC DNA]</scope>
    <source>
        <strain evidence="4">DSM 44830</strain>
    </source>
</reference>
<proteinExistence type="predicted"/>
<organism evidence="3 4">
    <name type="scientific">Micromonospora mirobrigensis</name>
    <dbReference type="NCBI Taxonomy" id="262898"/>
    <lineage>
        <taxon>Bacteria</taxon>
        <taxon>Bacillati</taxon>
        <taxon>Actinomycetota</taxon>
        <taxon>Actinomycetes</taxon>
        <taxon>Micromonosporales</taxon>
        <taxon>Micromonosporaceae</taxon>
        <taxon>Micromonospora</taxon>
    </lineage>
</organism>
<feature type="transmembrane region" description="Helical" evidence="2">
    <location>
        <begin position="39"/>
        <end position="59"/>
    </location>
</feature>
<keyword evidence="2" id="KW-0472">Membrane</keyword>
<dbReference type="RefSeq" id="WP_141714788.1">
    <property type="nucleotide sequence ID" value="NZ_FMCX01000004.1"/>
</dbReference>
<evidence type="ECO:0000256" key="1">
    <source>
        <dbReference type="SAM" id="MobiDB-lite"/>
    </source>
</evidence>
<evidence type="ECO:0000313" key="3">
    <source>
        <dbReference type="EMBL" id="SCF25173.1"/>
    </source>
</evidence>
<feature type="region of interest" description="Disordered" evidence="1">
    <location>
        <begin position="1"/>
        <end position="22"/>
    </location>
</feature>
<gene>
    <name evidence="3" type="ORF">GA0070564_104475</name>
</gene>
<accession>A0A1C4YWR1</accession>
<dbReference type="Proteomes" id="UP000199504">
    <property type="component" value="Unassembled WGS sequence"/>
</dbReference>
<dbReference type="STRING" id="262898.GA0070564_104475"/>
<dbReference type="AlphaFoldDB" id="A0A1C4YWR1"/>
<protein>
    <submittedName>
        <fullName evidence="3">Uncharacterized protein</fullName>
    </submittedName>
</protein>
<feature type="compositionally biased region" description="Low complexity" evidence="1">
    <location>
        <begin position="7"/>
        <end position="22"/>
    </location>
</feature>
<name>A0A1C4YWR1_9ACTN</name>
<evidence type="ECO:0000256" key="2">
    <source>
        <dbReference type="SAM" id="Phobius"/>
    </source>
</evidence>
<dbReference type="EMBL" id="FMCX01000004">
    <property type="protein sequence ID" value="SCF25173.1"/>
    <property type="molecule type" value="Genomic_DNA"/>
</dbReference>
<keyword evidence="4" id="KW-1185">Reference proteome</keyword>